<dbReference type="Proteomes" id="UP001148737">
    <property type="component" value="Unassembled WGS sequence"/>
</dbReference>
<keyword evidence="2" id="KW-1185">Reference proteome</keyword>
<reference evidence="1" key="1">
    <citation type="submission" date="2022-07" db="EMBL/GenBank/DDBJ databases">
        <title>Genome Sequence of Lecanicillium saksenae.</title>
        <authorList>
            <person name="Buettner E."/>
        </authorList>
    </citation>
    <scope>NUCLEOTIDE SEQUENCE</scope>
    <source>
        <strain evidence="1">VT-O1</strain>
    </source>
</reference>
<protein>
    <submittedName>
        <fullName evidence="1">Uncharacterized protein</fullName>
    </submittedName>
</protein>
<sequence length="350" mass="38891">MLKNIINNPADWRGCMVLFAASIIIRLASGIEIKNEDDLLIELVNKGGKAISEGGPVGATFVDLFPLVRMLPYSLSWLVPSLKFARDQIPVVRAMHDVPFGMVQDQMKDETAKDSFLVRYLNERANIASDSRDGPESVTDEDLKGAASTLFVAGQDTTWSQLTFFVLAMVYYPDIQVKARIEIESVIGTGRLPEFSDEQNLPYISRVVQEAFRWNLVVPLGIPRVSSKDDEYNGLFIPKGSIVIANGYAIHHDDRIYQDPDVFDPDRFIPKEDGGRGEPSPLAHFGFGRRICPGQHLAYASVWISIAGMLSTLSFSKAHNEKGFEITPDPKITLGSSSRLPLRDYTAPTR</sequence>
<organism evidence="1 2">
    <name type="scientific">Lecanicillium saksenae</name>
    <dbReference type="NCBI Taxonomy" id="468837"/>
    <lineage>
        <taxon>Eukaryota</taxon>
        <taxon>Fungi</taxon>
        <taxon>Dikarya</taxon>
        <taxon>Ascomycota</taxon>
        <taxon>Pezizomycotina</taxon>
        <taxon>Sordariomycetes</taxon>
        <taxon>Hypocreomycetidae</taxon>
        <taxon>Hypocreales</taxon>
        <taxon>Cordycipitaceae</taxon>
        <taxon>Lecanicillium</taxon>
    </lineage>
</organism>
<evidence type="ECO:0000313" key="1">
    <source>
        <dbReference type="EMBL" id="KAJ3495387.1"/>
    </source>
</evidence>
<name>A0ACC1R0S5_9HYPO</name>
<dbReference type="EMBL" id="JANAKD010000287">
    <property type="protein sequence ID" value="KAJ3495387.1"/>
    <property type="molecule type" value="Genomic_DNA"/>
</dbReference>
<evidence type="ECO:0000313" key="2">
    <source>
        <dbReference type="Proteomes" id="UP001148737"/>
    </source>
</evidence>
<proteinExistence type="predicted"/>
<gene>
    <name evidence="1" type="ORF">NLG97_g3430</name>
</gene>
<comment type="caution">
    <text evidence="1">The sequence shown here is derived from an EMBL/GenBank/DDBJ whole genome shotgun (WGS) entry which is preliminary data.</text>
</comment>
<accession>A0ACC1R0S5</accession>